<dbReference type="Proteomes" id="UP000703590">
    <property type="component" value="Unassembled WGS sequence"/>
</dbReference>
<evidence type="ECO:0000313" key="9">
    <source>
        <dbReference type="Proteomes" id="UP000703590"/>
    </source>
</evidence>
<proteinExistence type="predicted"/>
<dbReference type="CDD" id="cd17574">
    <property type="entry name" value="REC_OmpR"/>
    <property type="match status" value="1"/>
</dbReference>
<evidence type="ECO:0000259" key="7">
    <source>
        <dbReference type="PROSITE" id="PS50110"/>
    </source>
</evidence>
<accession>A0ABS2WT17</accession>
<dbReference type="PANTHER" id="PTHR48111">
    <property type="entry name" value="REGULATOR OF RPOS"/>
    <property type="match status" value="1"/>
</dbReference>
<dbReference type="PROSITE" id="PS50110">
    <property type="entry name" value="RESPONSE_REGULATORY"/>
    <property type="match status" value="1"/>
</dbReference>
<reference evidence="9" key="1">
    <citation type="submission" date="2021-02" db="EMBL/GenBank/DDBJ databases">
        <title>Sulfurospirillum tamanensis sp. nov.</title>
        <authorList>
            <person name="Merkel A.Y."/>
        </authorList>
    </citation>
    <scope>NUCLEOTIDE SEQUENCE [LARGE SCALE GENOMIC DNA]</scope>
    <source>
        <strain evidence="9">T05b</strain>
    </source>
</reference>
<feature type="domain" description="Response regulatory" evidence="7">
    <location>
        <begin position="7"/>
        <end position="121"/>
    </location>
</feature>
<protein>
    <submittedName>
        <fullName evidence="8">Response regulator</fullName>
    </submittedName>
</protein>
<name>A0ABS2WT17_9BACT</name>
<dbReference type="InterPro" id="IPR039420">
    <property type="entry name" value="WalR-like"/>
</dbReference>
<evidence type="ECO:0000256" key="4">
    <source>
        <dbReference type="ARBA" id="ARBA00023125"/>
    </source>
</evidence>
<reference evidence="8 9" key="3">
    <citation type="submission" date="2021-02" db="EMBL/GenBank/DDBJ databases">
        <authorList>
            <person name="Merkel A.Y."/>
        </authorList>
    </citation>
    <scope>NUCLEOTIDE SEQUENCE [LARGE SCALE GENOMIC DNA]</scope>
    <source>
        <strain evidence="8 9">T05b</strain>
    </source>
</reference>
<sequence>MNTKKIKIAIVDDEQDILEMISKYLIREGSFDVHTFANPVSALGQINETFDVVLLDIMMPQMNGLDVLVKLQEQKIPAKVIMMTAYSTLDKVLKSHREGATHYIMKPFSSLQDLAIKIKEVL</sequence>
<dbReference type="InterPro" id="IPR011006">
    <property type="entry name" value="CheY-like_superfamily"/>
</dbReference>
<keyword evidence="1 6" id="KW-0597">Phosphoprotein</keyword>
<dbReference type="EMBL" id="JAFHKK010000017">
    <property type="protein sequence ID" value="MBN2964804.1"/>
    <property type="molecule type" value="Genomic_DNA"/>
</dbReference>
<keyword evidence="3" id="KW-0805">Transcription regulation</keyword>
<dbReference type="SMART" id="SM00448">
    <property type="entry name" value="REC"/>
    <property type="match status" value="1"/>
</dbReference>
<comment type="caution">
    <text evidence="8">The sequence shown here is derived from an EMBL/GenBank/DDBJ whole genome shotgun (WGS) entry which is preliminary data.</text>
</comment>
<reference evidence="8 9" key="2">
    <citation type="submission" date="2021-02" db="EMBL/GenBank/DDBJ databases">
        <title>Sulfurospirillum tamanensis sp. nov.</title>
        <authorList>
            <person name="Frolova A."/>
            <person name="Merkel A."/>
            <person name="Slobodkin A."/>
        </authorList>
    </citation>
    <scope>NUCLEOTIDE SEQUENCE [LARGE SCALE GENOMIC DNA]</scope>
    <source>
        <strain evidence="8 9">T05b</strain>
    </source>
</reference>
<evidence type="ECO:0000256" key="5">
    <source>
        <dbReference type="ARBA" id="ARBA00023163"/>
    </source>
</evidence>
<organism evidence="8 9">
    <name type="scientific">Sulfurospirillum tamanense</name>
    <dbReference type="NCBI Taxonomy" id="2813362"/>
    <lineage>
        <taxon>Bacteria</taxon>
        <taxon>Pseudomonadati</taxon>
        <taxon>Campylobacterota</taxon>
        <taxon>Epsilonproteobacteria</taxon>
        <taxon>Campylobacterales</taxon>
        <taxon>Sulfurospirillaceae</taxon>
        <taxon>Sulfurospirillum</taxon>
    </lineage>
</organism>
<keyword evidence="4" id="KW-0238">DNA-binding</keyword>
<evidence type="ECO:0000313" key="8">
    <source>
        <dbReference type="EMBL" id="MBN2964804.1"/>
    </source>
</evidence>
<dbReference type="Gene3D" id="3.40.50.2300">
    <property type="match status" value="1"/>
</dbReference>
<dbReference type="SUPFAM" id="SSF52172">
    <property type="entry name" value="CheY-like"/>
    <property type="match status" value="1"/>
</dbReference>
<dbReference type="Pfam" id="PF00072">
    <property type="entry name" value="Response_reg"/>
    <property type="match status" value="1"/>
</dbReference>
<keyword evidence="9" id="KW-1185">Reference proteome</keyword>
<dbReference type="PANTHER" id="PTHR48111:SF1">
    <property type="entry name" value="TWO-COMPONENT RESPONSE REGULATOR ORR33"/>
    <property type="match status" value="1"/>
</dbReference>
<gene>
    <name evidence="8" type="ORF">JWV37_08420</name>
</gene>
<keyword evidence="2" id="KW-0902">Two-component regulatory system</keyword>
<dbReference type="InterPro" id="IPR001789">
    <property type="entry name" value="Sig_transdc_resp-reg_receiver"/>
</dbReference>
<evidence type="ECO:0000256" key="2">
    <source>
        <dbReference type="ARBA" id="ARBA00023012"/>
    </source>
</evidence>
<keyword evidence="5" id="KW-0804">Transcription</keyword>
<evidence type="ECO:0000256" key="1">
    <source>
        <dbReference type="ARBA" id="ARBA00022553"/>
    </source>
</evidence>
<evidence type="ECO:0000256" key="3">
    <source>
        <dbReference type="ARBA" id="ARBA00023015"/>
    </source>
</evidence>
<feature type="modified residue" description="4-aspartylphosphate" evidence="6">
    <location>
        <position position="56"/>
    </location>
</feature>
<dbReference type="RefSeq" id="WP_205459351.1">
    <property type="nucleotide sequence ID" value="NZ_JAFHKK010000017.1"/>
</dbReference>
<evidence type="ECO:0000256" key="6">
    <source>
        <dbReference type="PROSITE-ProRule" id="PRU00169"/>
    </source>
</evidence>